<evidence type="ECO:0000313" key="2">
    <source>
        <dbReference type="EMBL" id="GBN77691.1"/>
    </source>
</evidence>
<organism evidence="2 3">
    <name type="scientific">Araneus ventricosus</name>
    <name type="common">Orbweaver spider</name>
    <name type="synonym">Epeira ventricosa</name>
    <dbReference type="NCBI Taxonomy" id="182803"/>
    <lineage>
        <taxon>Eukaryota</taxon>
        <taxon>Metazoa</taxon>
        <taxon>Ecdysozoa</taxon>
        <taxon>Arthropoda</taxon>
        <taxon>Chelicerata</taxon>
        <taxon>Arachnida</taxon>
        <taxon>Araneae</taxon>
        <taxon>Araneomorphae</taxon>
        <taxon>Entelegynae</taxon>
        <taxon>Araneoidea</taxon>
        <taxon>Araneidae</taxon>
        <taxon>Araneus</taxon>
    </lineage>
</organism>
<name>A0A4Y2RPV9_ARAVE</name>
<reference evidence="2 3" key="1">
    <citation type="journal article" date="2019" name="Sci. Rep.">
        <title>Orb-weaving spider Araneus ventricosus genome elucidates the spidroin gene catalogue.</title>
        <authorList>
            <person name="Kono N."/>
            <person name="Nakamura H."/>
            <person name="Ohtoshi R."/>
            <person name="Moran D.A.P."/>
            <person name="Shinohara A."/>
            <person name="Yoshida Y."/>
            <person name="Fujiwara M."/>
            <person name="Mori M."/>
            <person name="Tomita M."/>
            <person name="Arakawa K."/>
        </authorList>
    </citation>
    <scope>NUCLEOTIDE SEQUENCE [LARGE SCALE GENOMIC DNA]</scope>
</reference>
<gene>
    <name evidence="2" type="ORF">AVEN_35362_1</name>
</gene>
<feature type="signal peptide" evidence="1">
    <location>
        <begin position="1"/>
        <end position="25"/>
    </location>
</feature>
<protein>
    <recommendedName>
        <fullName evidence="4">Secreted protein</fullName>
    </recommendedName>
</protein>
<accession>A0A4Y2RPV9</accession>
<sequence>MTTLRQRRWFLVWRWCFIHLAHISNRRNDSSSYRYRSFRVALGSNFKSLSYGTPIESANGLISRIADATAPKLCEEPGVFVKIYQHLQYRCEA</sequence>
<evidence type="ECO:0000313" key="3">
    <source>
        <dbReference type="Proteomes" id="UP000499080"/>
    </source>
</evidence>
<dbReference type="EMBL" id="BGPR01017917">
    <property type="protein sequence ID" value="GBN77691.1"/>
    <property type="molecule type" value="Genomic_DNA"/>
</dbReference>
<evidence type="ECO:0000256" key="1">
    <source>
        <dbReference type="SAM" id="SignalP"/>
    </source>
</evidence>
<feature type="chain" id="PRO_5021208162" description="Secreted protein" evidence="1">
    <location>
        <begin position="26"/>
        <end position="93"/>
    </location>
</feature>
<dbReference type="Proteomes" id="UP000499080">
    <property type="component" value="Unassembled WGS sequence"/>
</dbReference>
<dbReference type="AlphaFoldDB" id="A0A4Y2RPV9"/>
<comment type="caution">
    <text evidence="2">The sequence shown here is derived from an EMBL/GenBank/DDBJ whole genome shotgun (WGS) entry which is preliminary data.</text>
</comment>
<proteinExistence type="predicted"/>
<keyword evidence="1" id="KW-0732">Signal</keyword>
<keyword evidence="3" id="KW-1185">Reference proteome</keyword>
<evidence type="ECO:0008006" key="4">
    <source>
        <dbReference type="Google" id="ProtNLM"/>
    </source>
</evidence>